<feature type="domain" description="Nicotinate/nicotinamide phosphoribosyltransferase" evidence="17">
    <location>
        <begin position="160"/>
        <end position="244"/>
    </location>
</feature>
<evidence type="ECO:0000256" key="9">
    <source>
        <dbReference type="ARBA" id="ARBA00022642"/>
    </source>
</evidence>
<keyword evidence="11" id="KW-0479">Metal-binding</keyword>
<evidence type="ECO:0000256" key="10">
    <source>
        <dbReference type="ARBA" id="ARBA00022679"/>
    </source>
</evidence>
<dbReference type="Pfam" id="PF17767">
    <property type="entry name" value="NAPRTase_N"/>
    <property type="match status" value="1"/>
</dbReference>
<comment type="similarity">
    <text evidence="4 16">Belongs to the NAPRTase family.</text>
</comment>
<dbReference type="GO" id="GO:0016740">
    <property type="term" value="F:transferase activity"/>
    <property type="evidence" value="ECO:0007669"/>
    <property type="project" value="UniProtKB-KW"/>
</dbReference>
<dbReference type="InterPro" id="IPR040727">
    <property type="entry name" value="NAPRTase_N"/>
</dbReference>
<evidence type="ECO:0000256" key="3">
    <source>
        <dbReference type="ARBA" id="ARBA00004952"/>
    </source>
</evidence>
<evidence type="ECO:0000256" key="7">
    <source>
        <dbReference type="ARBA" id="ARBA00022553"/>
    </source>
</evidence>
<dbReference type="GeneID" id="136818415"/>
<keyword evidence="9 16" id="KW-0662">Pyridine nucleotide biosynthesis</keyword>
<dbReference type="UniPathway" id="UPA00253">
    <property type="reaction ID" value="UER00457"/>
</dbReference>
<dbReference type="SUPFAM" id="SSF51690">
    <property type="entry name" value="Nicotinate/Quinolinate PRTase C-terminal domain-like"/>
    <property type="match status" value="1"/>
</dbReference>
<dbReference type="SUPFAM" id="SSF54675">
    <property type="entry name" value="Nicotinate/Quinolinate PRTase N-terminal domain-like"/>
    <property type="match status" value="1"/>
</dbReference>
<dbReference type="FunFam" id="3.20.20.70:FF:000155">
    <property type="entry name" value="Nicotinate phosphoribosyltransferase"/>
    <property type="match status" value="1"/>
</dbReference>
<dbReference type="InterPro" id="IPR013785">
    <property type="entry name" value="Aldolase_TIM"/>
</dbReference>
<keyword evidence="7" id="KW-0597">Phosphoprotein</keyword>
<dbReference type="InterPro" id="IPR041525">
    <property type="entry name" value="N/Namide_PRibTrfase"/>
</dbReference>
<comment type="pathway">
    <text evidence="3 16">Cofactor biosynthesis; NAD(+) biosynthesis; nicotinate D-ribonucleotide from nicotinate: step 1/1.</text>
</comment>
<comment type="cofactor">
    <cofactor evidence="1">
        <name>Mn(2+)</name>
        <dbReference type="ChEBI" id="CHEBI:29035"/>
    </cofactor>
</comment>
<evidence type="ECO:0000256" key="13">
    <source>
        <dbReference type="ARBA" id="ARBA00023211"/>
    </source>
</evidence>
<evidence type="ECO:0000256" key="15">
    <source>
        <dbReference type="ARBA" id="ARBA00048668"/>
    </source>
</evidence>
<accession>A0A7M5VDZ6</accession>
<dbReference type="InterPro" id="IPR036068">
    <property type="entry name" value="Nicotinate_pribotase-like_C"/>
</dbReference>
<dbReference type="EnsemblMetazoa" id="CLYHEMT011288.1">
    <property type="protein sequence ID" value="CLYHEMP011288.1"/>
    <property type="gene ID" value="CLYHEMG011288"/>
</dbReference>
<comment type="function">
    <text evidence="14">Catalyzes the first step in the biosynthesis of NAD from nicotinic acid, the ATP-dependent synthesis of beta-nicotinate D-ribonucleotide from nicotinate and 5-phospho-D-ribose 1-phosphate. Helps prevent cellular oxidative stress via its role in NAD biosynthesis.</text>
</comment>
<dbReference type="OrthoDB" id="193380at2759"/>
<evidence type="ECO:0000256" key="11">
    <source>
        <dbReference type="ARBA" id="ARBA00022723"/>
    </source>
</evidence>
<dbReference type="CDD" id="cd01570">
    <property type="entry name" value="NAPRTase_A"/>
    <property type="match status" value="1"/>
</dbReference>
<evidence type="ECO:0000259" key="18">
    <source>
        <dbReference type="Pfam" id="PF17767"/>
    </source>
</evidence>
<evidence type="ECO:0000256" key="4">
    <source>
        <dbReference type="ARBA" id="ARBA00010897"/>
    </source>
</evidence>
<dbReference type="PIRSF" id="PIRSF000484">
    <property type="entry name" value="NAPRT"/>
    <property type="match status" value="1"/>
</dbReference>
<dbReference type="EC" id="6.3.4.21" evidence="5 16"/>
<evidence type="ECO:0000313" key="20">
    <source>
        <dbReference type="EnsemblMetazoa" id="CLYHEMP011288.1"/>
    </source>
</evidence>
<evidence type="ECO:0000256" key="6">
    <source>
        <dbReference type="ARBA" id="ARBA00021569"/>
    </source>
</evidence>
<dbReference type="PANTHER" id="PTHR11098">
    <property type="entry name" value="NICOTINATE PHOSPHORIBOSYLTRANSFERASE"/>
    <property type="match status" value="1"/>
</dbReference>
<dbReference type="RefSeq" id="XP_066930849.1">
    <property type="nucleotide sequence ID" value="XM_067074748.1"/>
</dbReference>
<evidence type="ECO:0000259" key="19">
    <source>
        <dbReference type="Pfam" id="PF17956"/>
    </source>
</evidence>
<comment type="PTM">
    <text evidence="16">Transiently phosphorylated on a His residue during the reaction cycle. Phosphorylation strongly increases the affinity for substrates and increases the rate of nicotinate D-ribonucleotide production. Dephosphorylation regenerates the low-affinity form of the enzyme, leading to product release.</text>
</comment>
<evidence type="ECO:0000256" key="8">
    <source>
        <dbReference type="ARBA" id="ARBA00022598"/>
    </source>
</evidence>
<dbReference type="Pfam" id="PF17956">
    <property type="entry name" value="NAPRTase_C"/>
    <property type="match status" value="1"/>
</dbReference>
<dbReference type="GO" id="GO:0005829">
    <property type="term" value="C:cytosol"/>
    <property type="evidence" value="ECO:0007669"/>
    <property type="project" value="TreeGrafter"/>
</dbReference>
<keyword evidence="12" id="KW-0460">Magnesium</keyword>
<dbReference type="FunFam" id="3.20.140.10:FF:000002">
    <property type="entry name" value="Nicotinate phosphoribosyltransferase"/>
    <property type="match status" value="1"/>
</dbReference>
<dbReference type="FunFam" id="3.20.140.10:FF:000006">
    <property type="entry name" value="Nicotinate phosphoribosyltransferase"/>
    <property type="match status" value="1"/>
</dbReference>
<evidence type="ECO:0000256" key="14">
    <source>
        <dbReference type="ARBA" id="ARBA00023426"/>
    </source>
</evidence>
<organism evidence="20 21">
    <name type="scientific">Clytia hemisphaerica</name>
    <dbReference type="NCBI Taxonomy" id="252671"/>
    <lineage>
        <taxon>Eukaryota</taxon>
        <taxon>Metazoa</taxon>
        <taxon>Cnidaria</taxon>
        <taxon>Hydrozoa</taxon>
        <taxon>Hydroidolina</taxon>
        <taxon>Leptothecata</taxon>
        <taxon>Obeliida</taxon>
        <taxon>Clytiidae</taxon>
        <taxon>Clytia</taxon>
    </lineage>
</organism>
<dbReference type="GO" id="GO:0004516">
    <property type="term" value="F:nicotinate phosphoribosyltransferase activity"/>
    <property type="evidence" value="ECO:0007669"/>
    <property type="project" value="UniProtKB-UniRule"/>
</dbReference>
<dbReference type="Gene3D" id="3.20.140.10">
    <property type="entry name" value="nicotinate phosphoribosyltransferase"/>
    <property type="match status" value="2"/>
</dbReference>
<evidence type="ECO:0000256" key="2">
    <source>
        <dbReference type="ARBA" id="ARBA00001946"/>
    </source>
</evidence>
<comment type="cofactor">
    <cofactor evidence="2">
        <name>Mg(2+)</name>
        <dbReference type="ChEBI" id="CHEBI:18420"/>
    </cofactor>
</comment>
<feature type="domain" description="Nicotinate/nicotinamide phosphoribosyltransferase" evidence="17">
    <location>
        <begin position="309"/>
        <end position="410"/>
    </location>
</feature>
<evidence type="ECO:0000256" key="1">
    <source>
        <dbReference type="ARBA" id="ARBA00001936"/>
    </source>
</evidence>
<dbReference type="NCBIfam" id="TIGR01513">
    <property type="entry name" value="NAPRTase_put"/>
    <property type="match status" value="1"/>
</dbReference>
<evidence type="ECO:0000256" key="5">
    <source>
        <dbReference type="ARBA" id="ARBA00013236"/>
    </source>
</evidence>
<dbReference type="AlphaFoldDB" id="A0A7M5VDZ6"/>
<sequence>MSQNGVIQPLLTDFYQISMAYAYWDNKKMNDHAVFDLFFRKNPFKGEFTIFAGLSECINYVKNFKFSEDDIEYLVKVMPESTDPEFFTFLKNLTTNEVTISAIPEGTVVFAKVPLIRVEGPLAVVQLLETTLLNLVNFASLVATNAARFRHASGEDKLLLEFGLRRAQGPDGGLSASKYCYLGGFDGTSDVLAAKKFNIPVKGTHAHAFVSSFHKADDVSQFHKLLNKNSQQNESLLPTVEKKLQEVADIFKISKDQVNQGELMAFTAYASSFPSYFLALIDTYDTLKSGCINFLAVVLALKDFGYQSIGVRIDSGDLAYLSKELRKMFTKLSESLNIDWIANLSITASNDINEETLYSLEQQGHSINAFGIGTHLVTCQKQPALGCVFKLVELNGDPRMKLSQDIAKVTIPGKKNIYRLYGHDGLALLDLLTKADEKAPGIEERVLCQHPIQGAKRAYVKPKVIESLLKVYWKNGKIETPLDDLEGCRQVVKKSLATIRQDHKRALNPTPYKVSVTTELFQFMHNLWMDCAPISELS</sequence>
<keyword evidence="10 16" id="KW-0808">Transferase</keyword>
<dbReference type="Gene3D" id="3.20.20.70">
    <property type="entry name" value="Aldolase class I"/>
    <property type="match status" value="1"/>
</dbReference>
<keyword evidence="21" id="KW-1185">Reference proteome</keyword>
<keyword evidence="8 16" id="KW-0436">Ligase</keyword>
<dbReference type="InterPro" id="IPR041619">
    <property type="entry name" value="NAPRTase_C"/>
</dbReference>
<feature type="domain" description="Nicotinate phosphoribosyltransferase C-terminal" evidence="19">
    <location>
        <begin position="414"/>
        <end position="523"/>
    </location>
</feature>
<name>A0A7M5VDZ6_9CNID</name>
<dbReference type="Pfam" id="PF04095">
    <property type="entry name" value="NAPRTase"/>
    <property type="match status" value="2"/>
</dbReference>
<dbReference type="InterPro" id="IPR007229">
    <property type="entry name" value="Nic_PRibTrfase-Fam"/>
</dbReference>
<dbReference type="Proteomes" id="UP000594262">
    <property type="component" value="Unplaced"/>
</dbReference>
<dbReference type="InterPro" id="IPR006405">
    <property type="entry name" value="Nic_PRibTrfase_pncB"/>
</dbReference>
<protein>
    <recommendedName>
        <fullName evidence="6 16">Nicotinate phosphoribosyltransferase</fullName>
        <ecNumber evidence="5 16">6.3.4.21</ecNumber>
    </recommendedName>
</protein>
<proteinExistence type="inferred from homology"/>
<dbReference type="GO" id="GO:0034355">
    <property type="term" value="P:NAD+ biosynthetic process via the salvage pathway"/>
    <property type="evidence" value="ECO:0007669"/>
    <property type="project" value="TreeGrafter"/>
</dbReference>
<comment type="catalytic activity">
    <reaction evidence="15 16">
        <text>5-phospho-alpha-D-ribose 1-diphosphate + nicotinate + ATP + H2O = nicotinate beta-D-ribonucleotide + ADP + phosphate + diphosphate</text>
        <dbReference type="Rhea" id="RHEA:36163"/>
        <dbReference type="ChEBI" id="CHEBI:15377"/>
        <dbReference type="ChEBI" id="CHEBI:30616"/>
        <dbReference type="ChEBI" id="CHEBI:32544"/>
        <dbReference type="ChEBI" id="CHEBI:33019"/>
        <dbReference type="ChEBI" id="CHEBI:43474"/>
        <dbReference type="ChEBI" id="CHEBI:57502"/>
        <dbReference type="ChEBI" id="CHEBI:58017"/>
        <dbReference type="ChEBI" id="CHEBI:456216"/>
        <dbReference type="EC" id="6.3.4.21"/>
    </reaction>
</comment>
<feature type="domain" description="Nicotinate phosphoribosyltransferase N-terminal" evidence="18">
    <location>
        <begin position="10"/>
        <end position="137"/>
    </location>
</feature>
<dbReference type="PANTHER" id="PTHR11098:SF1">
    <property type="entry name" value="NICOTINATE PHOSPHORIBOSYLTRANSFERASE"/>
    <property type="match status" value="1"/>
</dbReference>
<evidence type="ECO:0000256" key="12">
    <source>
        <dbReference type="ARBA" id="ARBA00022842"/>
    </source>
</evidence>
<evidence type="ECO:0000256" key="16">
    <source>
        <dbReference type="RuleBase" id="RU365100"/>
    </source>
</evidence>
<dbReference type="GO" id="GO:0046872">
    <property type="term" value="F:metal ion binding"/>
    <property type="evidence" value="ECO:0007669"/>
    <property type="project" value="UniProtKB-KW"/>
</dbReference>
<evidence type="ECO:0000313" key="21">
    <source>
        <dbReference type="Proteomes" id="UP000594262"/>
    </source>
</evidence>
<keyword evidence="13" id="KW-0464">Manganese</keyword>
<reference evidence="20" key="1">
    <citation type="submission" date="2021-01" db="UniProtKB">
        <authorList>
            <consortium name="EnsemblMetazoa"/>
        </authorList>
    </citation>
    <scope>IDENTIFICATION</scope>
</reference>
<evidence type="ECO:0000259" key="17">
    <source>
        <dbReference type="Pfam" id="PF04095"/>
    </source>
</evidence>